<keyword evidence="3" id="KW-1185">Reference proteome</keyword>
<reference evidence="2 3" key="1">
    <citation type="journal article" date="2017" name="Nat. Commun.">
        <title>Genome assembly with in vitro proximity ligation data and whole-genome triplication in lettuce.</title>
        <authorList>
            <person name="Reyes-Chin-Wo S."/>
            <person name="Wang Z."/>
            <person name="Yang X."/>
            <person name="Kozik A."/>
            <person name="Arikit S."/>
            <person name="Song C."/>
            <person name="Xia L."/>
            <person name="Froenicke L."/>
            <person name="Lavelle D.O."/>
            <person name="Truco M.J."/>
            <person name="Xia R."/>
            <person name="Zhu S."/>
            <person name="Xu C."/>
            <person name="Xu H."/>
            <person name="Xu X."/>
            <person name="Cox K."/>
            <person name="Korf I."/>
            <person name="Meyers B.C."/>
            <person name="Michelmore R.W."/>
        </authorList>
    </citation>
    <scope>NUCLEOTIDE SEQUENCE [LARGE SCALE GENOMIC DNA]</scope>
    <source>
        <strain evidence="3">cv. Salinas</strain>
        <tissue evidence="2">Seedlings</tissue>
    </source>
</reference>
<protein>
    <submittedName>
        <fullName evidence="2">Uncharacterized protein</fullName>
    </submittedName>
</protein>
<evidence type="ECO:0000256" key="1">
    <source>
        <dbReference type="SAM" id="MobiDB-lite"/>
    </source>
</evidence>
<dbReference type="AlphaFoldDB" id="A0A9R1VBG8"/>
<sequence length="82" mass="9595">MENPKPSAKPTVKPKSENEPKGKEKLVNEEPILDNREDEKLDEHELKRRKDPGAQLDEHQRIIHEAEEKEKVERESQAMLES</sequence>
<evidence type="ECO:0000313" key="2">
    <source>
        <dbReference type="EMBL" id="KAJ0201645.1"/>
    </source>
</evidence>
<dbReference type="Proteomes" id="UP000235145">
    <property type="component" value="Unassembled WGS sequence"/>
</dbReference>
<gene>
    <name evidence="2" type="ORF">LSAT_V11C600300200</name>
</gene>
<organism evidence="2 3">
    <name type="scientific">Lactuca sativa</name>
    <name type="common">Garden lettuce</name>
    <dbReference type="NCBI Taxonomy" id="4236"/>
    <lineage>
        <taxon>Eukaryota</taxon>
        <taxon>Viridiplantae</taxon>
        <taxon>Streptophyta</taxon>
        <taxon>Embryophyta</taxon>
        <taxon>Tracheophyta</taxon>
        <taxon>Spermatophyta</taxon>
        <taxon>Magnoliopsida</taxon>
        <taxon>eudicotyledons</taxon>
        <taxon>Gunneridae</taxon>
        <taxon>Pentapetalae</taxon>
        <taxon>asterids</taxon>
        <taxon>campanulids</taxon>
        <taxon>Asterales</taxon>
        <taxon>Asteraceae</taxon>
        <taxon>Cichorioideae</taxon>
        <taxon>Cichorieae</taxon>
        <taxon>Lactucinae</taxon>
        <taxon>Lactuca</taxon>
    </lineage>
</organism>
<proteinExistence type="predicted"/>
<accession>A0A9R1VBG8</accession>
<dbReference type="Gramene" id="rna-gnl|WGS:NBSK|LSAT_6X1720_mrna">
    <property type="protein sequence ID" value="cds-PLY93168.1"/>
    <property type="gene ID" value="gene-LSAT_6X1720"/>
</dbReference>
<evidence type="ECO:0000313" key="3">
    <source>
        <dbReference type="Proteomes" id="UP000235145"/>
    </source>
</evidence>
<feature type="region of interest" description="Disordered" evidence="1">
    <location>
        <begin position="1"/>
        <end position="82"/>
    </location>
</feature>
<feature type="compositionally biased region" description="Basic and acidic residues" evidence="1">
    <location>
        <begin position="14"/>
        <end position="76"/>
    </location>
</feature>
<name>A0A9R1VBG8_LACSA</name>
<comment type="caution">
    <text evidence="2">The sequence shown here is derived from an EMBL/GenBank/DDBJ whole genome shotgun (WGS) entry which is preliminary data.</text>
</comment>
<dbReference type="EMBL" id="NBSK02000006">
    <property type="protein sequence ID" value="KAJ0201645.1"/>
    <property type="molecule type" value="Genomic_DNA"/>
</dbReference>